<evidence type="ECO:0000313" key="1">
    <source>
        <dbReference type="EMBL" id="KXS15386.1"/>
    </source>
</evidence>
<proteinExistence type="predicted"/>
<gene>
    <name evidence="1" type="ORF">M427DRAFT_44473</name>
</gene>
<evidence type="ECO:0000313" key="2">
    <source>
        <dbReference type="Proteomes" id="UP000070544"/>
    </source>
</evidence>
<name>A0A139AEZ2_GONPJ</name>
<sequence>MRTVTYVHMYKYLEYTAGCECFDRRGTLLLAHFPHQFLLTTQVKNCYRALCTKAQHHKIDVQCKDEACPQTGEVIPLLVIIDTKAKTPVHVGKTNYRAMIPYADPRILVLGPALWLQMLMGLAKLGMQIDIMLQRSFQNNTDQVKQAGFWANGTMSNFYAPNVDADTVVAQLEFCQVHLQQNLSTPDYCSSSTQLGLGKAASILHARKQNLGYQDIPRTEAIPHLSWPTSLRTALSTLGCNQHNIEDPGTFMSNVPQPRFKFRMQPQLLHQHPPPCKQLPLTWLNHHSTYPWCFFNAPNTSPQVLPAFPPQASWSNILSRMQKSQLQQCFEHYGFKMNYKWRRGSGPVGVKVRMCGAANAIQSIEEQAQEAGIPWQQVSKISLSVTKWVCNEEQEMDNVAVEGDGLLSGNAHEYLMTYTLILTFKLPWSGGLGFRRFGRMGAEIGPPA</sequence>
<dbReference type="AlphaFoldDB" id="A0A139AEZ2"/>
<keyword evidence="2" id="KW-1185">Reference proteome</keyword>
<reference evidence="1 2" key="1">
    <citation type="journal article" date="2015" name="Genome Biol. Evol.">
        <title>Phylogenomic analyses indicate that early fungi evolved digesting cell walls of algal ancestors of land plants.</title>
        <authorList>
            <person name="Chang Y."/>
            <person name="Wang S."/>
            <person name="Sekimoto S."/>
            <person name="Aerts A.L."/>
            <person name="Choi C."/>
            <person name="Clum A."/>
            <person name="LaButti K.M."/>
            <person name="Lindquist E.A."/>
            <person name="Yee Ngan C."/>
            <person name="Ohm R.A."/>
            <person name="Salamov A.A."/>
            <person name="Grigoriev I.V."/>
            <person name="Spatafora J.W."/>
            <person name="Berbee M.L."/>
        </authorList>
    </citation>
    <scope>NUCLEOTIDE SEQUENCE [LARGE SCALE GENOMIC DNA]</scope>
    <source>
        <strain evidence="1 2">JEL478</strain>
    </source>
</reference>
<organism evidence="1 2">
    <name type="scientific">Gonapodya prolifera (strain JEL478)</name>
    <name type="common">Monoblepharis prolifera</name>
    <dbReference type="NCBI Taxonomy" id="1344416"/>
    <lineage>
        <taxon>Eukaryota</taxon>
        <taxon>Fungi</taxon>
        <taxon>Fungi incertae sedis</taxon>
        <taxon>Chytridiomycota</taxon>
        <taxon>Chytridiomycota incertae sedis</taxon>
        <taxon>Monoblepharidomycetes</taxon>
        <taxon>Monoblepharidales</taxon>
        <taxon>Gonapodyaceae</taxon>
        <taxon>Gonapodya</taxon>
    </lineage>
</organism>
<dbReference type="Proteomes" id="UP000070544">
    <property type="component" value="Unassembled WGS sequence"/>
</dbReference>
<protein>
    <submittedName>
        <fullName evidence="1">Uncharacterized protein</fullName>
    </submittedName>
</protein>
<accession>A0A139AEZ2</accession>
<dbReference type="EMBL" id="KQ965762">
    <property type="protein sequence ID" value="KXS15386.1"/>
    <property type="molecule type" value="Genomic_DNA"/>
</dbReference>